<evidence type="ECO:0000313" key="1">
    <source>
        <dbReference type="EMBL" id="SHD75723.1"/>
    </source>
</evidence>
<reference evidence="1 2" key="1">
    <citation type="submission" date="2016-11" db="EMBL/GenBank/DDBJ databases">
        <authorList>
            <person name="Manzoor S."/>
        </authorList>
    </citation>
    <scope>NUCLEOTIDE SEQUENCE [LARGE SCALE GENOMIC DNA]</scope>
    <source>
        <strain evidence="1">Clostridium ultunense strain Esp</strain>
    </source>
</reference>
<dbReference type="AlphaFoldDB" id="M1ZG46"/>
<protein>
    <submittedName>
        <fullName evidence="1">Uncharacterized protein</fullName>
    </submittedName>
</protein>
<dbReference type="RefSeq" id="WP_005587467.1">
    <property type="nucleotide sequence ID" value="NZ_LT669839.1"/>
</dbReference>
<name>M1ZG46_9FIRM</name>
<gene>
    <name evidence="1" type="ORF">CUESP1_0332</name>
</gene>
<accession>M1ZG46</accession>
<dbReference type="OrthoDB" id="1708198at2"/>
<dbReference type="EMBL" id="LT669839">
    <property type="protein sequence ID" value="SHD75723.1"/>
    <property type="molecule type" value="Genomic_DNA"/>
</dbReference>
<organism evidence="1 2">
    <name type="scientific">[Clostridium] ultunense Esp</name>
    <dbReference type="NCBI Taxonomy" id="1288971"/>
    <lineage>
        <taxon>Bacteria</taxon>
        <taxon>Bacillati</taxon>
        <taxon>Bacillota</taxon>
        <taxon>Tissierellia</taxon>
        <taxon>Tissierellales</taxon>
        <taxon>Tepidimicrobiaceae</taxon>
        <taxon>Schnuerera</taxon>
    </lineage>
</organism>
<dbReference type="HOGENOM" id="CLU_2615899_0_0_9"/>
<evidence type="ECO:0000313" key="2">
    <source>
        <dbReference type="Proteomes" id="UP000245423"/>
    </source>
</evidence>
<dbReference type="Proteomes" id="UP000245423">
    <property type="component" value="Chromosome 1"/>
</dbReference>
<sequence length="78" mass="9213">MGKINVNKNNSNKRKLDDILTEEEKVLYEKILEDIERNDKFYTTSSPEEITSHLTDVCGFNRDSIYKLFKKITLINEE</sequence>
<keyword evidence="2" id="KW-1185">Reference proteome</keyword>
<proteinExistence type="predicted"/>